<dbReference type="NCBIfam" id="TIGR01488">
    <property type="entry name" value="HAD-SF-IB"/>
    <property type="match status" value="1"/>
</dbReference>
<dbReference type="NCBIfam" id="TIGR01490">
    <property type="entry name" value="HAD-SF-IB-hyp1"/>
    <property type="match status" value="1"/>
</dbReference>
<protein>
    <submittedName>
        <fullName evidence="4">HAD-superfamily subfamily IB hydrolase, TIGR01490</fullName>
    </submittedName>
</protein>
<organism evidence="4 5">
    <name type="scientific">Turneriella parva (strain ATCC BAA-1111 / DSM 21527 / NCTC 11395 / H)</name>
    <name type="common">Leptospira parva</name>
    <dbReference type="NCBI Taxonomy" id="869212"/>
    <lineage>
        <taxon>Bacteria</taxon>
        <taxon>Pseudomonadati</taxon>
        <taxon>Spirochaetota</taxon>
        <taxon>Spirochaetia</taxon>
        <taxon>Leptospirales</taxon>
        <taxon>Leptospiraceae</taxon>
        <taxon>Turneriella</taxon>
    </lineage>
</organism>
<sequence length="227" mass="26009">MTGLVLSMPETVPYVAFFDLDDTLLADNSGKVFWDYCVQNKIYSPLQMGFLGMSLFMYLTGFDETEDFIRNWAKCFKGWQTEKMEFVTRELFDQKIRDLIRPQAREAVEYHKSRGAETVILSASTRYVCEPVKDHLGMHAAICTPLDVENGEFNGRLGGPYVFGEQKHLSALDYCAHKGINITDCYYYGDAYTDRFVMEAVGTPVCVTPDKKLRAHAAENNWQIVEW</sequence>
<keyword evidence="2 4" id="KW-0378">Hydrolase</keyword>
<dbReference type="GO" id="GO:0046872">
    <property type="term" value="F:metal ion binding"/>
    <property type="evidence" value="ECO:0007669"/>
    <property type="project" value="UniProtKB-KW"/>
</dbReference>
<name>I4B0D3_TURPD</name>
<reference evidence="4 5" key="1">
    <citation type="submission" date="2012-06" db="EMBL/GenBank/DDBJ databases">
        <title>The complete chromosome of genome of Turneriella parva DSM 21527.</title>
        <authorList>
            <consortium name="US DOE Joint Genome Institute (JGI-PGF)"/>
            <person name="Lucas S."/>
            <person name="Han J."/>
            <person name="Lapidus A."/>
            <person name="Bruce D."/>
            <person name="Goodwin L."/>
            <person name="Pitluck S."/>
            <person name="Peters L."/>
            <person name="Kyrpides N."/>
            <person name="Mavromatis K."/>
            <person name="Ivanova N."/>
            <person name="Mikhailova N."/>
            <person name="Chertkov O."/>
            <person name="Detter J.C."/>
            <person name="Tapia R."/>
            <person name="Han C."/>
            <person name="Land M."/>
            <person name="Hauser L."/>
            <person name="Markowitz V."/>
            <person name="Cheng J.-F."/>
            <person name="Hugenholtz P."/>
            <person name="Woyke T."/>
            <person name="Wu D."/>
            <person name="Gronow S."/>
            <person name="Wellnitz S."/>
            <person name="Brambilla E."/>
            <person name="Klenk H.-P."/>
            <person name="Eisen J.A."/>
        </authorList>
    </citation>
    <scope>NUCLEOTIDE SEQUENCE [LARGE SCALE GENOMIC DNA]</scope>
    <source>
        <strain evidence="5">ATCC BAA-1111 / DSM 21527 / NCTC 11395 / H</strain>
    </source>
</reference>
<keyword evidence="1" id="KW-0479">Metal-binding</keyword>
<keyword evidence="5" id="KW-1185">Reference proteome</keyword>
<evidence type="ECO:0000313" key="5">
    <source>
        <dbReference type="Proteomes" id="UP000006048"/>
    </source>
</evidence>
<dbReference type="InterPro" id="IPR036412">
    <property type="entry name" value="HAD-like_sf"/>
</dbReference>
<dbReference type="GO" id="GO:0016787">
    <property type="term" value="F:hydrolase activity"/>
    <property type="evidence" value="ECO:0007669"/>
    <property type="project" value="UniProtKB-KW"/>
</dbReference>
<dbReference type="Gene3D" id="3.40.50.1000">
    <property type="entry name" value="HAD superfamily/HAD-like"/>
    <property type="match status" value="1"/>
</dbReference>
<dbReference type="InterPro" id="IPR050582">
    <property type="entry name" value="HAD-like_SerB"/>
</dbReference>
<accession>I4B0D3</accession>
<dbReference type="InterPro" id="IPR023214">
    <property type="entry name" value="HAD_sf"/>
</dbReference>
<dbReference type="InterPro" id="IPR006385">
    <property type="entry name" value="HAD_hydro_SerB1"/>
</dbReference>
<dbReference type="Proteomes" id="UP000006048">
    <property type="component" value="Chromosome"/>
</dbReference>
<gene>
    <name evidence="4" type="ordered locus">Turpa_0078</name>
</gene>
<dbReference type="PANTHER" id="PTHR43344">
    <property type="entry name" value="PHOSPHOSERINE PHOSPHATASE"/>
    <property type="match status" value="1"/>
</dbReference>
<evidence type="ECO:0000256" key="3">
    <source>
        <dbReference type="ARBA" id="ARBA00022842"/>
    </source>
</evidence>
<evidence type="ECO:0000256" key="1">
    <source>
        <dbReference type="ARBA" id="ARBA00022723"/>
    </source>
</evidence>
<dbReference type="Gene3D" id="1.20.1440.100">
    <property type="entry name" value="SG protein - dephosphorylation function"/>
    <property type="match status" value="1"/>
</dbReference>
<proteinExistence type="predicted"/>
<dbReference type="Pfam" id="PF12710">
    <property type="entry name" value="HAD"/>
    <property type="match status" value="1"/>
</dbReference>
<dbReference type="AlphaFoldDB" id="I4B0D3"/>
<evidence type="ECO:0000313" key="4">
    <source>
        <dbReference type="EMBL" id="AFM10740.1"/>
    </source>
</evidence>
<dbReference type="SUPFAM" id="SSF56784">
    <property type="entry name" value="HAD-like"/>
    <property type="match status" value="1"/>
</dbReference>
<keyword evidence="3" id="KW-0460">Magnesium</keyword>
<dbReference type="HOGENOM" id="CLU_052657_1_0_12"/>
<evidence type="ECO:0000256" key="2">
    <source>
        <dbReference type="ARBA" id="ARBA00022801"/>
    </source>
</evidence>
<dbReference type="EMBL" id="CP002959">
    <property type="protein sequence ID" value="AFM10740.1"/>
    <property type="molecule type" value="Genomic_DNA"/>
</dbReference>
<dbReference type="KEGG" id="tpx:Turpa_0078"/>
<dbReference type="STRING" id="869212.Turpa_0078"/>
<dbReference type="PANTHER" id="PTHR43344:SF13">
    <property type="entry name" value="PHOSPHATASE RV3661-RELATED"/>
    <property type="match status" value="1"/>
</dbReference>